<name>A0AA38UCZ5_9AGAR</name>
<feature type="compositionally biased region" description="Basic and acidic residues" evidence="3">
    <location>
        <begin position="214"/>
        <end position="229"/>
    </location>
</feature>
<organism evidence="5 6">
    <name type="scientific">Lentinula raphanica</name>
    <dbReference type="NCBI Taxonomy" id="153919"/>
    <lineage>
        <taxon>Eukaryota</taxon>
        <taxon>Fungi</taxon>
        <taxon>Dikarya</taxon>
        <taxon>Basidiomycota</taxon>
        <taxon>Agaricomycotina</taxon>
        <taxon>Agaricomycetes</taxon>
        <taxon>Agaricomycetidae</taxon>
        <taxon>Agaricales</taxon>
        <taxon>Marasmiineae</taxon>
        <taxon>Omphalotaceae</taxon>
        <taxon>Lentinula</taxon>
    </lineage>
</organism>
<evidence type="ECO:0000259" key="4">
    <source>
        <dbReference type="PROSITE" id="PS50158"/>
    </source>
</evidence>
<keyword evidence="2" id="KW-0862">Zinc</keyword>
<feature type="region of interest" description="Disordered" evidence="3">
    <location>
        <begin position="214"/>
        <end position="296"/>
    </location>
</feature>
<dbReference type="EMBL" id="MU806244">
    <property type="protein sequence ID" value="KAJ3837464.1"/>
    <property type="molecule type" value="Genomic_DNA"/>
</dbReference>
<proteinExistence type="predicted"/>
<evidence type="ECO:0000256" key="2">
    <source>
        <dbReference type="PROSITE-ProRule" id="PRU00047"/>
    </source>
</evidence>
<dbReference type="GO" id="GO:0003676">
    <property type="term" value="F:nucleic acid binding"/>
    <property type="evidence" value="ECO:0007669"/>
    <property type="project" value="InterPro"/>
</dbReference>
<dbReference type="InterPro" id="IPR001878">
    <property type="entry name" value="Znf_CCHC"/>
</dbReference>
<accession>A0AA38UCZ5</accession>
<feature type="region of interest" description="Disordered" evidence="3">
    <location>
        <begin position="108"/>
        <end position="187"/>
    </location>
</feature>
<evidence type="ECO:0000256" key="3">
    <source>
        <dbReference type="SAM" id="MobiDB-lite"/>
    </source>
</evidence>
<feature type="domain" description="CCHC-type" evidence="4">
    <location>
        <begin position="307"/>
        <end position="321"/>
    </location>
</feature>
<feature type="compositionally biased region" description="Pro residues" evidence="3">
    <location>
        <begin position="110"/>
        <end position="120"/>
    </location>
</feature>
<feature type="compositionally biased region" description="Low complexity" evidence="3">
    <location>
        <begin position="241"/>
        <end position="277"/>
    </location>
</feature>
<evidence type="ECO:0000313" key="6">
    <source>
        <dbReference type="Proteomes" id="UP001163846"/>
    </source>
</evidence>
<dbReference type="AlphaFoldDB" id="A0AA38UCZ5"/>
<keyword evidence="6" id="KW-1185">Reference proteome</keyword>
<dbReference type="GO" id="GO:0006397">
    <property type="term" value="P:mRNA processing"/>
    <property type="evidence" value="ECO:0007669"/>
    <property type="project" value="UniProtKB-KW"/>
</dbReference>
<keyword evidence="2" id="KW-0863">Zinc-finger</keyword>
<keyword evidence="1" id="KW-0507">mRNA processing</keyword>
<dbReference type="InterPro" id="IPR036875">
    <property type="entry name" value="Znf_CCHC_sf"/>
</dbReference>
<evidence type="ECO:0000313" key="5">
    <source>
        <dbReference type="EMBL" id="KAJ3837464.1"/>
    </source>
</evidence>
<dbReference type="GO" id="GO:0008270">
    <property type="term" value="F:zinc ion binding"/>
    <property type="evidence" value="ECO:0007669"/>
    <property type="project" value="UniProtKB-KW"/>
</dbReference>
<dbReference type="SUPFAM" id="SSF57756">
    <property type="entry name" value="Retrovirus zinc finger-like domains"/>
    <property type="match status" value="1"/>
</dbReference>
<sequence length="321" mass="34385">MDRTQRTLRAQTRAARRPCTPSPTRDEENPFVANAQALAAFNESISAVGNRRPRISAFGPAPVPLPTVTTENICGVSESTEYVYQTAILPSGEHVCVLTPKAKRVIEGEPVPPLQPPPTPSRAAARPTQVPSLPRHSQGFPPGFPGDDLDDEGPPDGPRRDPPEGPPDDGPPDGPPEVRSRSSSASRLSDNLALNALMSFNDTLADFTLALRPKESGLDSGKTKVKDPEPFDGSNPRKLKSFLNSGANQSSSSSGSNFNNQKKFGNSNNNKGNSGNKFPKKSITDNLGSDGKLTPAERERRKKFNLCLFCGQGGHVLKDCP</sequence>
<protein>
    <recommendedName>
        <fullName evidence="4">CCHC-type domain-containing protein</fullName>
    </recommendedName>
</protein>
<gene>
    <name evidence="5" type="ORF">F5878DRAFT_726051</name>
</gene>
<comment type="caution">
    <text evidence="5">The sequence shown here is derived from an EMBL/GenBank/DDBJ whole genome shotgun (WGS) entry which is preliminary data.</text>
</comment>
<evidence type="ECO:0000256" key="1">
    <source>
        <dbReference type="ARBA" id="ARBA00022664"/>
    </source>
</evidence>
<feature type="region of interest" description="Disordered" evidence="3">
    <location>
        <begin position="1"/>
        <end position="29"/>
    </location>
</feature>
<dbReference type="PROSITE" id="PS50158">
    <property type="entry name" value="ZF_CCHC"/>
    <property type="match status" value="1"/>
</dbReference>
<keyword evidence="2" id="KW-0479">Metal-binding</keyword>
<dbReference type="Proteomes" id="UP001163846">
    <property type="component" value="Unassembled WGS sequence"/>
</dbReference>
<reference evidence="5" key="1">
    <citation type="submission" date="2022-08" db="EMBL/GenBank/DDBJ databases">
        <authorList>
            <consortium name="DOE Joint Genome Institute"/>
            <person name="Min B."/>
            <person name="Riley R."/>
            <person name="Sierra-Patev S."/>
            <person name="Naranjo-Ortiz M."/>
            <person name="Looney B."/>
            <person name="Konkel Z."/>
            <person name="Slot J.C."/>
            <person name="Sakamoto Y."/>
            <person name="Steenwyk J.L."/>
            <person name="Rokas A."/>
            <person name="Carro J."/>
            <person name="Camarero S."/>
            <person name="Ferreira P."/>
            <person name="Molpeceres G."/>
            <person name="Ruiz-Duenas F.J."/>
            <person name="Serrano A."/>
            <person name="Henrissat B."/>
            <person name="Drula E."/>
            <person name="Hughes K.W."/>
            <person name="Mata J.L."/>
            <person name="Ishikawa N.K."/>
            <person name="Vargas-Isla R."/>
            <person name="Ushijima S."/>
            <person name="Smith C.A."/>
            <person name="Ahrendt S."/>
            <person name="Andreopoulos W."/>
            <person name="He G."/>
            <person name="Labutti K."/>
            <person name="Lipzen A."/>
            <person name="Ng V."/>
            <person name="Sandor L."/>
            <person name="Barry K."/>
            <person name="Martinez A.T."/>
            <person name="Xiao Y."/>
            <person name="Gibbons J.G."/>
            <person name="Terashima K."/>
            <person name="Hibbett D.S."/>
            <person name="Grigoriev I.V."/>
        </authorList>
    </citation>
    <scope>NUCLEOTIDE SEQUENCE</scope>
    <source>
        <strain evidence="5">TFB9207</strain>
    </source>
</reference>